<gene>
    <name evidence="1" type="ORF">DYU11_20815</name>
</gene>
<dbReference type="RefSeq" id="WP_119669659.1">
    <property type="nucleotide sequence ID" value="NZ_QXED01000006.1"/>
</dbReference>
<keyword evidence="2" id="KW-1185">Reference proteome</keyword>
<dbReference type="AlphaFoldDB" id="A0A418M422"/>
<evidence type="ECO:0000313" key="1">
    <source>
        <dbReference type="EMBL" id="RIV20491.1"/>
    </source>
</evidence>
<name>A0A418M422_9BACT</name>
<proteinExistence type="predicted"/>
<sequence>MKSLFTHAVYLIVIIGVQFVGNHGALAQTSGQYAPVNAQHKGHWSLKTDPAIRGTIIRFYGSDSQQIYQESLPNQFIKLSPKNIRRLDQTLARLVDAQLVASAVTVSNLPVVYSEPTGQAPALSAARSKAGARLALDASSLRVQCYVPAAKPAVHLIVVNPAEERITIQLLSAENKVVYEAVSWEPGRRFQLDMLGMPEGTYQVRVKGATQQYQQPVTLNYGSQKAVVQIDTPAVSEGVLATKRSK</sequence>
<evidence type="ECO:0000313" key="2">
    <source>
        <dbReference type="Proteomes" id="UP000283523"/>
    </source>
</evidence>
<protein>
    <submittedName>
        <fullName evidence="1">Uncharacterized protein</fullName>
    </submittedName>
</protein>
<organism evidence="1 2">
    <name type="scientific">Fibrisoma montanum</name>
    <dbReference type="NCBI Taxonomy" id="2305895"/>
    <lineage>
        <taxon>Bacteria</taxon>
        <taxon>Pseudomonadati</taxon>
        <taxon>Bacteroidota</taxon>
        <taxon>Cytophagia</taxon>
        <taxon>Cytophagales</taxon>
        <taxon>Spirosomataceae</taxon>
        <taxon>Fibrisoma</taxon>
    </lineage>
</organism>
<dbReference type="EMBL" id="QXED01000006">
    <property type="protein sequence ID" value="RIV20491.1"/>
    <property type="molecule type" value="Genomic_DNA"/>
</dbReference>
<dbReference type="OrthoDB" id="961428at2"/>
<reference evidence="1 2" key="1">
    <citation type="submission" date="2018-08" db="EMBL/GenBank/DDBJ databases">
        <title>Fibrisoma montanum sp. nov., isolated from Danxia mountain soil.</title>
        <authorList>
            <person name="Huang Y."/>
        </authorList>
    </citation>
    <scope>NUCLEOTIDE SEQUENCE [LARGE SCALE GENOMIC DNA]</scope>
    <source>
        <strain evidence="1 2">HYT19</strain>
    </source>
</reference>
<dbReference type="Proteomes" id="UP000283523">
    <property type="component" value="Unassembled WGS sequence"/>
</dbReference>
<comment type="caution">
    <text evidence="1">The sequence shown here is derived from an EMBL/GenBank/DDBJ whole genome shotgun (WGS) entry which is preliminary data.</text>
</comment>
<accession>A0A418M422</accession>